<name>A0A804JXB8_MUSAM</name>
<evidence type="ECO:0000259" key="1">
    <source>
        <dbReference type="PROSITE" id="PS50076"/>
    </source>
</evidence>
<protein>
    <submittedName>
        <fullName evidence="2">(wild Malaysian banana) hypothetical protein</fullName>
    </submittedName>
</protein>
<dbReference type="PROSITE" id="PS00636">
    <property type="entry name" value="DNAJ_1"/>
    <property type="match status" value="1"/>
</dbReference>
<reference evidence="2" key="1">
    <citation type="submission" date="2021-03" db="EMBL/GenBank/DDBJ databases">
        <authorList>
            <consortium name="Genoscope - CEA"/>
            <person name="William W."/>
        </authorList>
    </citation>
    <scope>NUCLEOTIDE SEQUENCE</scope>
    <source>
        <strain evidence="2">Doubled-haploid Pahang</strain>
    </source>
</reference>
<gene>
    <name evidence="2" type="ORF">GSMUA_35410.1</name>
</gene>
<dbReference type="Proteomes" id="UP000012960">
    <property type="component" value="Unplaced"/>
</dbReference>
<dbReference type="EnsemblPlants" id="Ma07_t19000.1">
    <property type="protein sequence ID" value="Ma07_p19000.1"/>
    <property type="gene ID" value="Ma07_g19000"/>
</dbReference>
<evidence type="ECO:0000313" key="4">
    <source>
        <dbReference type="Proteomes" id="UP000012960"/>
    </source>
</evidence>
<dbReference type="InterPro" id="IPR036869">
    <property type="entry name" value="J_dom_sf"/>
</dbReference>
<organism evidence="3 4">
    <name type="scientific">Musa acuminata subsp. malaccensis</name>
    <name type="common">Wild banana</name>
    <name type="synonym">Musa malaccensis</name>
    <dbReference type="NCBI Taxonomy" id="214687"/>
    <lineage>
        <taxon>Eukaryota</taxon>
        <taxon>Viridiplantae</taxon>
        <taxon>Streptophyta</taxon>
        <taxon>Embryophyta</taxon>
        <taxon>Tracheophyta</taxon>
        <taxon>Spermatophyta</taxon>
        <taxon>Magnoliopsida</taxon>
        <taxon>Liliopsida</taxon>
        <taxon>Zingiberales</taxon>
        <taxon>Musaceae</taxon>
        <taxon>Musa</taxon>
    </lineage>
</organism>
<dbReference type="CDD" id="cd06257">
    <property type="entry name" value="DnaJ"/>
    <property type="match status" value="1"/>
</dbReference>
<dbReference type="EMBL" id="HG996473">
    <property type="protein sequence ID" value="CAG1857097.1"/>
    <property type="molecule type" value="Genomic_DNA"/>
</dbReference>
<dbReference type="PROSITE" id="PS50076">
    <property type="entry name" value="DNAJ_2"/>
    <property type="match status" value="1"/>
</dbReference>
<dbReference type="GO" id="GO:0005783">
    <property type="term" value="C:endoplasmic reticulum"/>
    <property type="evidence" value="ECO:0007669"/>
    <property type="project" value="UniProtKB-ARBA"/>
</dbReference>
<evidence type="ECO:0000313" key="3">
    <source>
        <dbReference type="EnsemblPlants" id="Ma07_p19000.1"/>
    </source>
</evidence>
<dbReference type="InterPro" id="IPR001623">
    <property type="entry name" value="DnaJ_domain"/>
</dbReference>
<dbReference type="Pfam" id="PF00226">
    <property type="entry name" value="DnaJ"/>
    <property type="match status" value="1"/>
</dbReference>
<sequence length="146" mass="16083">MISSPSLAAPRSHLRFPPRLPSSSSCRRRLLLPPRCASASPPVPASEATLYDVLGVPTGATGGEIKVAYRRLARECHPDVAAATESSDEFIRLHAAYATLSDPEKRAEYDQRVMAATANAAAGRRWSPRLSYSCRPCRRWETDQCW</sequence>
<dbReference type="Gramene" id="Ma07_t19000.1">
    <property type="protein sequence ID" value="Ma07_p19000.1"/>
    <property type="gene ID" value="Ma07_g19000"/>
</dbReference>
<dbReference type="Gene3D" id="1.10.287.110">
    <property type="entry name" value="DnaJ domain"/>
    <property type="match status" value="1"/>
</dbReference>
<dbReference type="SUPFAM" id="SSF46565">
    <property type="entry name" value="Chaperone J-domain"/>
    <property type="match status" value="1"/>
</dbReference>
<dbReference type="PANTHER" id="PTHR44240:SF10">
    <property type="entry name" value="J DOMAIN-CONTAINING PROTEIN"/>
    <property type="match status" value="1"/>
</dbReference>
<reference evidence="3" key="2">
    <citation type="submission" date="2021-05" db="UniProtKB">
        <authorList>
            <consortium name="EnsemblPlants"/>
        </authorList>
    </citation>
    <scope>IDENTIFICATION</scope>
    <source>
        <strain evidence="3">subsp. malaccensis</strain>
    </source>
</reference>
<dbReference type="InterPro" id="IPR052276">
    <property type="entry name" value="Diphthamide-biosynth_chaperone"/>
</dbReference>
<accession>A0A804JXB8</accession>
<feature type="domain" description="J" evidence="1">
    <location>
        <begin position="49"/>
        <end position="113"/>
    </location>
</feature>
<dbReference type="PANTHER" id="PTHR44240">
    <property type="entry name" value="DNAJ DOMAIN (PROKARYOTIC HEAT SHOCK PROTEIN)-RELATED"/>
    <property type="match status" value="1"/>
</dbReference>
<dbReference type="SMART" id="SM00271">
    <property type="entry name" value="DnaJ"/>
    <property type="match status" value="1"/>
</dbReference>
<dbReference type="AlphaFoldDB" id="A0A804JXB8"/>
<evidence type="ECO:0000313" key="2">
    <source>
        <dbReference type="EMBL" id="CAG1857097.1"/>
    </source>
</evidence>
<dbReference type="InterPro" id="IPR018253">
    <property type="entry name" value="DnaJ_domain_CS"/>
</dbReference>
<dbReference type="GO" id="GO:0009507">
    <property type="term" value="C:chloroplast"/>
    <property type="evidence" value="ECO:0000318"/>
    <property type="project" value="GO_Central"/>
</dbReference>
<dbReference type="PRINTS" id="PR00625">
    <property type="entry name" value="JDOMAIN"/>
</dbReference>
<dbReference type="OrthoDB" id="445556at2759"/>
<proteinExistence type="predicted"/>
<keyword evidence="4" id="KW-1185">Reference proteome</keyword>
<dbReference type="OMA" id="YRRSANM"/>